<dbReference type="Gene3D" id="4.10.320.10">
    <property type="entry name" value="E3-binding domain"/>
    <property type="match status" value="1"/>
</dbReference>
<organism evidence="13 14">
    <name type="scientific">Xanthomonas hyacinthi</name>
    <dbReference type="NCBI Taxonomy" id="56455"/>
    <lineage>
        <taxon>Bacteria</taxon>
        <taxon>Pseudomonadati</taxon>
        <taxon>Pseudomonadota</taxon>
        <taxon>Gammaproteobacteria</taxon>
        <taxon>Lysobacterales</taxon>
        <taxon>Lysobacteraceae</taxon>
        <taxon>Xanthomonas</taxon>
    </lineage>
</organism>
<dbReference type="InterPro" id="IPR036625">
    <property type="entry name" value="E3-bd_dom_sf"/>
</dbReference>
<dbReference type="FunFam" id="2.40.50.100:FF:000009">
    <property type="entry name" value="Acetyltransferase component of pyruvate dehydrogenase complex"/>
    <property type="match status" value="2"/>
</dbReference>
<comment type="cofactor">
    <cofactor evidence="9">
        <name>(R)-lipoate</name>
        <dbReference type="ChEBI" id="CHEBI:83088"/>
    </cofactor>
    <text evidence="9">Binds 2 lipoyl cofactors covalently.</text>
</comment>
<evidence type="ECO:0000256" key="2">
    <source>
        <dbReference type="ARBA" id="ARBA00011484"/>
    </source>
</evidence>
<proteinExistence type="inferred from homology"/>
<dbReference type="GO" id="GO:0004742">
    <property type="term" value="F:dihydrolipoyllysine-residue acetyltransferase activity"/>
    <property type="evidence" value="ECO:0007669"/>
    <property type="project" value="UniProtKB-UniRule"/>
</dbReference>
<keyword evidence="3 9" id="KW-0808">Transferase</keyword>
<comment type="function">
    <text evidence="7">The pyruvate dehydrogenase complex catalyzes the overall conversion of pyruvate to acetyl-CoA and CO(2). It contains multiple copies of three enzymatic components: pyruvate dehydrogenase (E1), dihydrolipoamide acetyltransferase (E2) and lipoamide dehydrogenase (E3).</text>
</comment>
<dbReference type="PANTHER" id="PTHR43178">
    <property type="entry name" value="DIHYDROLIPOAMIDE ACETYLTRANSFERASE COMPONENT OF PYRUVATE DEHYDROGENASE COMPLEX"/>
    <property type="match status" value="1"/>
</dbReference>
<dbReference type="PANTHER" id="PTHR43178:SF2">
    <property type="entry name" value="DIHYDROLIPOYLLYSINE-RESIDUE ACETYLTRANSFERASE COMPONENT OF PYRUVATE DEHYDROGENASE COMPLEX"/>
    <property type="match status" value="1"/>
</dbReference>
<sequence>MAEIKEALVPDIGDYSDVPVIEVLVAVGDTVKKDQSLVTLESDKATMEVPSPFAGVVKALKVKVGDSLSEGKVVALIEVAEDGASAAAPAAAAAKATPAPAKQESAQPAPAAQQASKPAADGAAIVEARVPDIGDYSDVPVIEVLVAVGDSVAKDQSLVTLESDKATMEVPSSVAGVIKELKVKVGDSLSEGKVVALIEVAGASADAPSSGAVQLSAETGGGAQPVPASAAPDKLAQREIAQVQGSAPAKAAASAGTPSSPPVEFNADSVLPQKVPYASPAVRLFARELGVDLFQVSGTEHGGRITKDDVQRYVKAALAGGVPAAAGAATAGGNGLNLLPWPKVDFAKFGEVEVKPLSRIKKISGANLARNWAMIPHVTQFEQADITDLEALRVALNKENEGGPGKGSGIKLTMLAFLLKASAAALKQFPDFNASLDAAGENLTLKKYFHIGFAADTPNGLVVPVIRDVDKKGVVELARESGELAKKARDGKLGPAEMSGGCFSISSLGGIGGTAFTPIVNAPEVAILGVSKSAIQPVWNGKEFAPKLLLPLSLSYDHRVIDGAAAARFTTYLSQVLADMRRVLL</sequence>
<dbReference type="SUPFAM" id="SSF51230">
    <property type="entry name" value="Single hybrid motif"/>
    <property type="match status" value="2"/>
</dbReference>
<dbReference type="InterPro" id="IPR003016">
    <property type="entry name" value="2-oxoA_DH_lipoyl-BS"/>
</dbReference>
<comment type="catalytic activity">
    <reaction evidence="8 9">
        <text>N(6)-[(R)-dihydrolipoyl]-L-lysyl-[protein] + acetyl-CoA = N(6)-[(R)-S(8)-acetyldihydrolipoyl]-L-lysyl-[protein] + CoA</text>
        <dbReference type="Rhea" id="RHEA:17017"/>
        <dbReference type="Rhea" id="RHEA-COMP:10475"/>
        <dbReference type="Rhea" id="RHEA-COMP:10478"/>
        <dbReference type="ChEBI" id="CHEBI:57287"/>
        <dbReference type="ChEBI" id="CHEBI:57288"/>
        <dbReference type="ChEBI" id="CHEBI:83100"/>
        <dbReference type="ChEBI" id="CHEBI:83111"/>
        <dbReference type="EC" id="2.3.1.12"/>
    </reaction>
</comment>
<feature type="region of interest" description="Disordered" evidence="10">
    <location>
        <begin position="212"/>
        <end position="235"/>
    </location>
</feature>
<keyword evidence="6 9" id="KW-0012">Acyltransferase</keyword>
<feature type="domain" description="Lipoyl-binding" evidence="11">
    <location>
        <begin position="4"/>
        <end position="78"/>
    </location>
</feature>
<dbReference type="EC" id="2.3.1.12" evidence="9"/>
<dbReference type="FunFam" id="3.30.559.10:FF:000004">
    <property type="entry name" value="Acetyltransferase component of pyruvate dehydrogenase complex"/>
    <property type="match status" value="1"/>
</dbReference>
<keyword evidence="5 9" id="KW-0450">Lipoyl</keyword>
<dbReference type="InterPro" id="IPR001078">
    <property type="entry name" value="2-oxoacid_DH_actylTfrase"/>
</dbReference>
<evidence type="ECO:0000256" key="8">
    <source>
        <dbReference type="ARBA" id="ARBA00048370"/>
    </source>
</evidence>
<feature type="domain" description="Lipoyl-binding" evidence="11">
    <location>
        <begin position="125"/>
        <end position="199"/>
    </location>
</feature>
<reference evidence="14" key="1">
    <citation type="submission" date="2016-08" db="EMBL/GenBank/DDBJ databases">
        <authorList>
            <person name="Merda D."/>
            <person name="Briand M."/>
            <person name="Taghouti G."/>
            <person name="Carrere S."/>
            <person name="Gouzy J."/>
            <person name="Portier P."/>
            <person name="Jacques M.-A."/>
            <person name="Fischer-Le Saux M."/>
        </authorList>
    </citation>
    <scope>NUCLEOTIDE SEQUENCE [LARGE SCALE GENOMIC DNA]</scope>
    <source>
        <strain evidence="14">CFBP1156</strain>
    </source>
</reference>
<feature type="domain" description="Peripheral subunit-binding (PSBD)" evidence="12">
    <location>
        <begin position="277"/>
        <end position="314"/>
    </location>
</feature>
<dbReference type="InterPro" id="IPR023213">
    <property type="entry name" value="CAT-like_dom_sf"/>
</dbReference>
<dbReference type="PROSITE" id="PS51826">
    <property type="entry name" value="PSBD"/>
    <property type="match status" value="1"/>
</dbReference>
<dbReference type="AlphaFoldDB" id="A0A2S7EUJ2"/>
<evidence type="ECO:0000256" key="3">
    <source>
        <dbReference type="ARBA" id="ARBA00022679"/>
    </source>
</evidence>
<dbReference type="InterPro" id="IPR004167">
    <property type="entry name" value="PSBD"/>
</dbReference>
<evidence type="ECO:0000259" key="12">
    <source>
        <dbReference type="PROSITE" id="PS51826"/>
    </source>
</evidence>
<dbReference type="InterPro" id="IPR000089">
    <property type="entry name" value="Biotin_lipoyl"/>
</dbReference>
<dbReference type="CDD" id="cd06849">
    <property type="entry name" value="lipoyl_domain"/>
    <property type="match status" value="2"/>
</dbReference>
<accession>A0A2S7EUJ2</accession>
<comment type="similarity">
    <text evidence="1 9">Belongs to the 2-oxoacid dehydrogenase family.</text>
</comment>
<dbReference type="EMBL" id="MDEG01000012">
    <property type="protein sequence ID" value="PPU96798.1"/>
    <property type="molecule type" value="Genomic_DNA"/>
</dbReference>
<dbReference type="InterPro" id="IPR050743">
    <property type="entry name" value="2-oxoacid_DH_E2_comp"/>
</dbReference>
<comment type="subunit">
    <text evidence="2 9">Forms a 24-polypeptide structural core with octahedral symmetry.</text>
</comment>
<evidence type="ECO:0000313" key="13">
    <source>
        <dbReference type="EMBL" id="PPU96798.1"/>
    </source>
</evidence>
<dbReference type="Pfam" id="PF00364">
    <property type="entry name" value="Biotin_lipoyl"/>
    <property type="match status" value="2"/>
</dbReference>
<dbReference type="GO" id="GO:0005737">
    <property type="term" value="C:cytoplasm"/>
    <property type="evidence" value="ECO:0007669"/>
    <property type="project" value="TreeGrafter"/>
</dbReference>
<evidence type="ECO:0000256" key="6">
    <source>
        <dbReference type="ARBA" id="ARBA00023315"/>
    </source>
</evidence>
<dbReference type="PROSITE" id="PS00189">
    <property type="entry name" value="LIPOYL"/>
    <property type="match status" value="2"/>
</dbReference>
<dbReference type="InterPro" id="IPR011053">
    <property type="entry name" value="Single_hybrid_motif"/>
</dbReference>
<name>A0A2S7EUJ2_9XANT</name>
<evidence type="ECO:0000259" key="11">
    <source>
        <dbReference type="PROSITE" id="PS50968"/>
    </source>
</evidence>
<feature type="region of interest" description="Disordered" evidence="10">
    <location>
        <begin position="95"/>
        <end position="118"/>
    </location>
</feature>
<evidence type="ECO:0000256" key="1">
    <source>
        <dbReference type="ARBA" id="ARBA00007317"/>
    </source>
</evidence>
<evidence type="ECO:0000256" key="5">
    <source>
        <dbReference type="ARBA" id="ARBA00022823"/>
    </source>
</evidence>
<evidence type="ECO:0000256" key="9">
    <source>
        <dbReference type="RuleBase" id="RU361137"/>
    </source>
</evidence>
<dbReference type="SUPFAM" id="SSF52777">
    <property type="entry name" value="CoA-dependent acyltransferases"/>
    <property type="match status" value="1"/>
</dbReference>
<dbReference type="GO" id="GO:0006086">
    <property type="term" value="P:pyruvate decarboxylation to acetyl-CoA"/>
    <property type="evidence" value="ECO:0007669"/>
    <property type="project" value="UniProtKB-UniRule"/>
</dbReference>
<evidence type="ECO:0000256" key="10">
    <source>
        <dbReference type="SAM" id="MobiDB-lite"/>
    </source>
</evidence>
<dbReference type="Pfam" id="PF02817">
    <property type="entry name" value="E3_binding"/>
    <property type="match status" value="1"/>
</dbReference>
<dbReference type="Pfam" id="PF00198">
    <property type="entry name" value="2-oxoacid_dh"/>
    <property type="match status" value="1"/>
</dbReference>
<dbReference type="GO" id="GO:0045254">
    <property type="term" value="C:pyruvate dehydrogenase complex"/>
    <property type="evidence" value="ECO:0007669"/>
    <property type="project" value="UniProtKB-UniRule"/>
</dbReference>
<dbReference type="RefSeq" id="WP_046978349.1">
    <property type="nucleotide sequence ID" value="NZ_CP043476.1"/>
</dbReference>
<dbReference type="Gene3D" id="3.30.559.10">
    <property type="entry name" value="Chloramphenicol acetyltransferase-like domain"/>
    <property type="match status" value="1"/>
</dbReference>
<dbReference type="NCBIfam" id="TIGR01348">
    <property type="entry name" value="PDHac_trf_long"/>
    <property type="match status" value="1"/>
</dbReference>
<comment type="caution">
    <text evidence="13">The sequence shown here is derived from an EMBL/GenBank/DDBJ whole genome shotgun (WGS) entry which is preliminary data.</text>
</comment>
<keyword evidence="4" id="KW-0677">Repeat</keyword>
<gene>
    <name evidence="13" type="primary">aceF</name>
    <name evidence="13" type="ORF">XhyaCFBP1156_13600</name>
</gene>
<dbReference type="SUPFAM" id="SSF47005">
    <property type="entry name" value="Peripheral subunit-binding domain of 2-oxo acid dehydrogenase complex"/>
    <property type="match status" value="1"/>
</dbReference>
<dbReference type="PROSITE" id="PS50968">
    <property type="entry name" value="BIOTINYL_LIPOYL"/>
    <property type="match status" value="2"/>
</dbReference>
<dbReference type="GO" id="GO:0031405">
    <property type="term" value="F:lipoic acid binding"/>
    <property type="evidence" value="ECO:0007669"/>
    <property type="project" value="TreeGrafter"/>
</dbReference>
<dbReference type="Gene3D" id="2.40.50.100">
    <property type="match status" value="2"/>
</dbReference>
<evidence type="ECO:0000256" key="4">
    <source>
        <dbReference type="ARBA" id="ARBA00022737"/>
    </source>
</evidence>
<keyword evidence="14" id="KW-1185">Reference proteome</keyword>
<dbReference type="InterPro" id="IPR006256">
    <property type="entry name" value="AcTrfase_Pyrv_DH_cplx"/>
</dbReference>
<dbReference type="Proteomes" id="UP000238261">
    <property type="component" value="Unassembled WGS sequence"/>
</dbReference>
<evidence type="ECO:0000313" key="14">
    <source>
        <dbReference type="Proteomes" id="UP000238261"/>
    </source>
</evidence>
<protein>
    <recommendedName>
        <fullName evidence="9">Acetyltransferase component of pyruvate dehydrogenase complex</fullName>
        <ecNumber evidence="9">2.3.1.12</ecNumber>
    </recommendedName>
</protein>
<dbReference type="OrthoDB" id="9805770at2"/>
<evidence type="ECO:0000256" key="7">
    <source>
        <dbReference type="ARBA" id="ARBA00025211"/>
    </source>
</evidence>